<name>A0A9P4LM91_9PLEO</name>
<sequence>MNQGNEGTAKAQCKRIRVLAALNWTASDAGILDSLVASGKMKEDQRRLLQSSAAGISSQLELLMSNATLKKECDIINASRKDARQCRSLKKLEKKVDLARNDTVAAEGPNAEVQAEKNKGTIDKLEVELQKLKSNTTLLNFCNTDPAVQQGPQANGQIGNQEVDNSGAIGISTSEADTYVRKASSTTYLSVSILLAVFLQFQIDYP</sequence>
<comment type="caution">
    <text evidence="1">The sequence shown here is derived from an EMBL/GenBank/DDBJ whole genome shotgun (WGS) entry which is preliminary data.</text>
</comment>
<keyword evidence="2" id="KW-1185">Reference proteome</keyword>
<dbReference type="EMBL" id="ML978188">
    <property type="protein sequence ID" value="KAF2030663.1"/>
    <property type="molecule type" value="Genomic_DNA"/>
</dbReference>
<gene>
    <name evidence="1" type="ORF">EK21DRAFT_111754</name>
</gene>
<dbReference type="Proteomes" id="UP000799777">
    <property type="component" value="Unassembled WGS sequence"/>
</dbReference>
<reference evidence="1" key="1">
    <citation type="journal article" date="2020" name="Stud. Mycol.">
        <title>101 Dothideomycetes genomes: a test case for predicting lifestyles and emergence of pathogens.</title>
        <authorList>
            <person name="Haridas S."/>
            <person name="Albert R."/>
            <person name="Binder M."/>
            <person name="Bloem J."/>
            <person name="Labutti K."/>
            <person name="Salamov A."/>
            <person name="Andreopoulos B."/>
            <person name="Baker S."/>
            <person name="Barry K."/>
            <person name="Bills G."/>
            <person name="Bluhm B."/>
            <person name="Cannon C."/>
            <person name="Castanera R."/>
            <person name="Culley D."/>
            <person name="Daum C."/>
            <person name="Ezra D."/>
            <person name="Gonzalez J."/>
            <person name="Henrissat B."/>
            <person name="Kuo A."/>
            <person name="Liang C."/>
            <person name="Lipzen A."/>
            <person name="Lutzoni F."/>
            <person name="Magnuson J."/>
            <person name="Mondo S."/>
            <person name="Nolan M."/>
            <person name="Ohm R."/>
            <person name="Pangilinan J."/>
            <person name="Park H.-J."/>
            <person name="Ramirez L."/>
            <person name="Alfaro M."/>
            <person name="Sun H."/>
            <person name="Tritt A."/>
            <person name="Yoshinaga Y."/>
            <person name="Zwiers L.-H."/>
            <person name="Turgeon B."/>
            <person name="Goodwin S."/>
            <person name="Spatafora J."/>
            <person name="Crous P."/>
            <person name="Grigoriev I."/>
        </authorList>
    </citation>
    <scope>NUCLEOTIDE SEQUENCE</scope>
    <source>
        <strain evidence="1">CBS 110217</strain>
    </source>
</reference>
<dbReference type="OrthoDB" id="5243723at2759"/>
<organism evidence="1 2">
    <name type="scientific">Setomelanomma holmii</name>
    <dbReference type="NCBI Taxonomy" id="210430"/>
    <lineage>
        <taxon>Eukaryota</taxon>
        <taxon>Fungi</taxon>
        <taxon>Dikarya</taxon>
        <taxon>Ascomycota</taxon>
        <taxon>Pezizomycotina</taxon>
        <taxon>Dothideomycetes</taxon>
        <taxon>Pleosporomycetidae</taxon>
        <taxon>Pleosporales</taxon>
        <taxon>Pleosporineae</taxon>
        <taxon>Phaeosphaeriaceae</taxon>
        <taxon>Setomelanomma</taxon>
    </lineage>
</organism>
<dbReference type="AlphaFoldDB" id="A0A9P4LM91"/>
<proteinExistence type="predicted"/>
<evidence type="ECO:0000313" key="1">
    <source>
        <dbReference type="EMBL" id="KAF2030663.1"/>
    </source>
</evidence>
<accession>A0A9P4LM91</accession>
<evidence type="ECO:0000313" key="2">
    <source>
        <dbReference type="Proteomes" id="UP000799777"/>
    </source>
</evidence>
<protein>
    <submittedName>
        <fullName evidence="1">Uncharacterized protein</fullName>
    </submittedName>
</protein>